<dbReference type="RefSeq" id="WP_126725139.1">
    <property type="nucleotide sequence ID" value="NZ_RYZH01000015.1"/>
</dbReference>
<accession>A0A432MLP3</accession>
<name>A0A432MLP3_9BACT</name>
<reference evidence="1 2" key="1">
    <citation type="submission" date="2018-12" db="EMBL/GenBank/DDBJ databases">
        <authorList>
            <person name="Toschakov S.V."/>
        </authorList>
    </citation>
    <scope>NUCLEOTIDE SEQUENCE [LARGE SCALE GENOMIC DNA]</scope>
    <source>
        <strain evidence="1 2">GM2012</strain>
    </source>
</reference>
<comment type="caution">
    <text evidence="1">The sequence shown here is derived from an EMBL/GenBank/DDBJ whole genome shotgun (WGS) entry which is preliminary data.</text>
</comment>
<evidence type="ECO:0000313" key="2">
    <source>
        <dbReference type="Proteomes" id="UP000280296"/>
    </source>
</evidence>
<dbReference type="EMBL" id="RYZH01000015">
    <property type="protein sequence ID" value="RUL88018.1"/>
    <property type="molecule type" value="Genomic_DNA"/>
</dbReference>
<reference evidence="1 2" key="2">
    <citation type="submission" date="2019-01" db="EMBL/GenBank/DDBJ databases">
        <title>Tautonia sociabilis, a novel thermotolerant planctomycete of Isosphaeraceae family, isolated from a 4000 m deep subterranean habitat.</title>
        <authorList>
            <person name="Kovaleva O.L."/>
            <person name="Elcheninov A.G."/>
            <person name="Van Heerden E."/>
            <person name="Toshchakov S.V."/>
            <person name="Novikov A."/>
            <person name="Bonch-Osmolovskaya E.A."/>
            <person name="Kublanov I.V."/>
        </authorList>
    </citation>
    <scope>NUCLEOTIDE SEQUENCE [LARGE SCALE GENOMIC DNA]</scope>
    <source>
        <strain evidence="1 2">GM2012</strain>
    </source>
</reference>
<sequence length="196" mass="22298">MNREKRKSPAKEASTKQTYRLAGKLCPRCHSAGPFLLDPSDDFIVVADGSLEFPPGEWGLDIDCDCAACGFAGRLEDFCEWVEVTGEERATVLRVFLESRGPRPVDGFNRPPAKESLPETVARAIEEILWHYWEAEHENFIADEPGPDEEHIFRHLVAVDGWFEGYEVSAEQIVAEFTDEDLRDAARRRARRFRGE</sequence>
<protein>
    <submittedName>
        <fullName evidence="1">Uncharacterized protein</fullName>
    </submittedName>
</protein>
<gene>
    <name evidence="1" type="ORF">TsocGM_09865</name>
</gene>
<keyword evidence="2" id="KW-1185">Reference proteome</keyword>
<dbReference type="Proteomes" id="UP000280296">
    <property type="component" value="Unassembled WGS sequence"/>
</dbReference>
<organism evidence="1 2">
    <name type="scientific">Tautonia sociabilis</name>
    <dbReference type="NCBI Taxonomy" id="2080755"/>
    <lineage>
        <taxon>Bacteria</taxon>
        <taxon>Pseudomonadati</taxon>
        <taxon>Planctomycetota</taxon>
        <taxon>Planctomycetia</taxon>
        <taxon>Isosphaerales</taxon>
        <taxon>Isosphaeraceae</taxon>
        <taxon>Tautonia</taxon>
    </lineage>
</organism>
<dbReference type="OrthoDB" id="3343588at2"/>
<evidence type="ECO:0000313" key="1">
    <source>
        <dbReference type="EMBL" id="RUL88018.1"/>
    </source>
</evidence>
<proteinExistence type="predicted"/>
<dbReference type="AlphaFoldDB" id="A0A432MLP3"/>